<gene>
    <name evidence="7" type="ORF">EXM22_05395</name>
</gene>
<dbReference type="InterPro" id="IPR000780">
    <property type="entry name" value="CheR_MeTrfase"/>
</dbReference>
<dbReference type="KEGG" id="ock:EXM22_05395"/>
<keyword evidence="4 7" id="KW-0808">Transferase</keyword>
<evidence type="ECO:0000256" key="4">
    <source>
        <dbReference type="ARBA" id="ARBA00022679"/>
    </source>
</evidence>
<organism evidence="7 8">
    <name type="scientific">Oceanispirochaeta crateris</name>
    <dbReference type="NCBI Taxonomy" id="2518645"/>
    <lineage>
        <taxon>Bacteria</taxon>
        <taxon>Pseudomonadati</taxon>
        <taxon>Spirochaetota</taxon>
        <taxon>Spirochaetia</taxon>
        <taxon>Spirochaetales</taxon>
        <taxon>Spirochaetaceae</taxon>
        <taxon>Oceanispirochaeta</taxon>
    </lineage>
</organism>
<dbReference type="EC" id="2.1.1.80" evidence="2"/>
<evidence type="ECO:0000259" key="6">
    <source>
        <dbReference type="PROSITE" id="PS50123"/>
    </source>
</evidence>
<dbReference type="Proteomes" id="UP000324209">
    <property type="component" value="Chromosome"/>
</dbReference>
<dbReference type="EMBL" id="CP036150">
    <property type="protein sequence ID" value="QEN07451.1"/>
    <property type="molecule type" value="Genomic_DNA"/>
</dbReference>
<accession>A0A5C1QIN0</accession>
<dbReference type="GO" id="GO:0008983">
    <property type="term" value="F:protein-glutamate O-methyltransferase activity"/>
    <property type="evidence" value="ECO:0007669"/>
    <property type="project" value="UniProtKB-EC"/>
</dbReference>
<reference evidence="7 8" key="1">
    <citation type="submission" date="2019-02" db="EMBL/GenBank/DDBJ databases">
        <title>Complete Genome Sequence and Methylome Analysis of free living Spirochaetas.</title>
        <authorList>
            <person name="Fomenkov A."/>
            <person name="Dubinina G."/>
            <person name="Leshcheva N."/>
            <person name="Mikheeva N."/>
            <person name="Grabovich M."/>
            <person name="Vincze T."/>
            <person name="Roberts R.J."/>
        </authorList>
    </citation>
    <scope>NUCLEOTIDE SEQUENCE [LARGE SCALE GENOMIC DNA]</scope>
    <source>
        <strain evidence="7 8">K2</strain>
    </source>
</reference>
<evidence type="ECO:0000313" key="8">
    <source>
        <dbReference type="Proteomes" id="UP000324209"/>
    </source>
</evidence>
<dbReference type="SUPFAM" id="SSF47757">
    <property type="entry name" value="Chemotaxis receptor methyltransferase CheR, N-terminal domain"/>
    <property type="match status" value="1"/>
</dbReference>
<sequence length="281" mass="32954">MIATSERPTLNDKEFRKLSLFIETELGIRMPEIKRVMLESRLHKRLRALSMDNFESYCDFLFSEKGMRIEFPFMVDVVTTNKTDFFREPDHFVYLENHIVRPRLKANGGDCQFDIWSSASSSGEEIYTLAMVMEGIREDFQRLQYTIAGSDISQEVLGKARKGIYHMSRIEALPLEMKKKYFLKSKDSDSELVKVKPNIQKHVSFFQQNLMDDQYSIRKKFDVIFCRNVLIYFSQEKQKKILMNLYRHLKDDGCLFLGHSETITGLNLPYVSLAPTIYSKT</sequence>
<dbReference type="RefSeq" id="WP_149485531.1">
    <property type="nucleotide sequence ID" value="NZ_CP036150.1"/>
</dbReference>
<feature type="domain" description="CheR-type methyltransferase" evidence="6">
    <location>
        <begin position="3"/>
        <end position="281"/>
    </location>
</feature>
<dbReference type="PRINTS" id="PR00996">
    <property type="entry name" value="CHERMTFRASE"/>
</dbReference>
<dbReference type="SMART" id="SM00138">
    <property type="entry name" value="MeTrc"/>
    <property type="match status" value="1"/>
</dbReference>
<comment type="catalytic activity">
    <reaction evidence="1">
        <text>L-glutamyl-[protein] + S-adenosyl-L-methionine = [protein]-L-glutamate 5-O-methyl ester + S-adenosyl-L-homocysteine</text>
        <dbReference type="Rhea" id="RHEA:24452"/>
        <dbReference type="Rhea" id="RHEA-COMP:10208"/>
        <dbReference type="Rhea" id="RHEA-COMP:10311"/>
        <dbReference type="ChEBI" id="CHEBI:29973"/>
        <dbReference type="ChEBI" id="CHEBI:57856"/>
        <dbReference type="ChEBI" id="CHEBI:59789"/>
        <dbReference type="ChEBI" id="CHEBI:82795"/>
        <dbReference type="EC" id="2.1.1.80"/>
    </reaction>
</comment>
<dbReference type="InterPro" id="IPR026024">
    <property type="entry name" value="Chemotaxis_MeTrfase_CheR"/>
</dbReference>
<keyword evidence="5" id="KW-0949">S-adenosyl-L-methionine</keyword>
<dbReference type="InterPro" id="IPR022641">
    <property type="entry name" value="CheR_N"/>
</dbReference>
<evidence type="ECO:0000256" key="1">
    <source>
        <dbReference type="ARBA" id="ARBA00001541"/>
    </source>
</evidence>
<name>A0A5C1QIN0_9SPIO</name>
<keyword evidence="8" id="KW-1185">Reference proteome</keyword>
<evidence type="ECO:0000256" key="3">
    <source>
        <dbReference type="ARBA" id="ARBA00022603"/>
    </source>
</evidence>
<proteinExistence type="predicted"/>
<evidence type="ECO:0000256" key="5">
    <source>
        <dbReference type="ARBA" id="ARBA00022691"/>
    </source>
</evidence>
<evidence type="ECO:0000256" key="2">
    <source>
        <dbReference type="ARBA" id="ARBA00012534"/>
    </source>
</evidence>
<dbReference type="InterPro" id="IPR022642">
    <property type="entry name" value="CheR_C"/>
</dbReference>
<dbReference type="InterPro" id="IPR029063">
    <property type="entry name" value="SAM-dependent_MTases_sf"/>
</dbReference>
<dbReference type="Gene3D" id="1.10.155.10">
    <property type="entry name" value="Chemotaxis receptor methyltransferase CheR, N-terminal domain"/>
    <property type="match status" value="1"/>
</dbReference>
<dbReference type="PIRSF" id="PIRSF000410">
    <property type="entry name" value="CheR"/>
    <property type="match status" value="1"/>
</dbReference>
<dbReference type="CDD" id="cd02440">
    <property type="entry name" value="AdoMet_MTases"/>
    <property type="match status" value="1"/>
</dbReference>
<dbReference type="Gene3D" id="3.40.50.150">
    <property type="entry name" value="Vaccinia Virus protein VP39"/>
    <property type="match status" value="1"/>
</dbReference>
<dbReference type="GO" id="GO:0032259">
    <property type="term" value="P:methylation"/>
    <property type="evidence" value="ECO:0007669"/>
    <property type="project" value="UniProtKB-KW"/>
</dbReference>
<dbReference type="PANTHER" id="PTHR24422">
    <property type="entry name" value="CHEMOTAXIS PROTEIN METHYLTRANSFERASE"/>
    <property type="match status" value="1"/>
</dbReference>
<dbReference type="InterPro" id="IPR036804">
    <property type="entry name" value="CheR_N_sf"/>
</dbReference>
<keyword evidence="3 7" id="KW-0489">Methyltransferase</keyword>
<protein>
    <recommendedName>
        <fullName evidence="2">protein-glutamate O-methyltransferase</fullName>
        <ecNumber evidence="2">2.1.1.80</ecNumber>
    </recommendedName>
</protein>
<dbReference type="Pfam" id="PF01739">
    <property type="entry name" value="CheR"/>
    <property type="match status" value="1"/>
</dbReference>
<dbReference type="AlphaFoldDB" id="A0A5C1QIN0"/>
<dbReference type="OrthoDB" id="9816309at2"/>
<dbReference type="SUPFAM" id="SSF53335">
    <property type="entry name" value="S-adenosyl-L-methionine-dependent methyltransferases"/>
    <property type="match status" value="1"/>
</dbReference>
<dbReference type="Pfam" id="PF03705">
    <property type="entry name" value="CheR_N"/>
    <property type="match status" value="1"/>
</dbReference>
<dbReference type="PROSITE" id="PS50123">
    <property type="entry name" value="CHER"/>
    <property type="match status" value="1"/>
</dbReference>
<dbReference type="InterPro" id="IPR050903">
    <property type="entry name" value="Bact_Chemotaxis_MeTrfase"/>
</dbReference>
<evidence type="ECO:0000313" key="7">
    <source>
        <dbReference type="EMBL" id="QEN07451.1"/>
    </source>
</evidence>
<dbReference type="PANTHER" id="PTHR24422:SF26">
    <property type="entry name" value="CHEMOTAXIS PROTEIN METHYLTRANSFERASE"/>
    <property type="match status" value="1"/>
</dbReference>